<keyword evidence="1" id="KW-0472">Membrane</keyword>
<reference evidence="2" key="1">
    <citation type="submission" date="2019-11" db="EMBL/GenBank/DDBJ databases">
        <title>Epiphytic Pseudomonas syringae from cherry orchards.</title>
        <authorList>
            <person name="Hulin M.T."/>
        </authorList>
    </citation>
    <scope>NUCLEOTIDE SEQUENCE</scope>
    <source>
        <strain evidence="2">PA-2-1F</strain>
    </source>
</reference>
<dbReference type="AlphaFoldDB" id="A0AAP2S953"/>
<organism evidence="2 3">
    <name type="scientific">Pseudomonas poae</name>
    <dbReference type="NCBI Taxonomy" id="200451"/>
    <lineage>
        <taxon>Bacteria</taxon>
        <taxon>Pseudomonadati</taxon>
        <taxon>Pseudomonadota</taxon>
        <taxon>Gammaproteobacteria</taxon>
        <taxon>Pseudomonadales</taxon>
        <taxon>Pseudomonadaceae</taxon>
        <taxon>Pseudomonas</taxon>
    </lineage>
</organism>
<evidence type="ECO:0000256" key="1">
    <source>
        <dbReference type="SAM" id="Phobius"/>
    </source>
</evidence>
<feature type="transmembrane region" description="Helical" evidence="1">
    <location>
        <begin position="126"/>
        <end position="148"/>
    </location>
</feature>
<dbReference type="RefSeq" id="WP_141687613.1">
    <property type="nucleotide sequence ID" value="NZ_CP142150.1"/>
</dbReference>
<feature type="transmembrane region" description="Helical" evidence="1">
    <location>
        <begin position="12"/>
        <end position="36"/>
    </location>
</feature>
<protein>
    <submittedName>
        <fullName evidence="2">Uncharacterized protein</fullName>
    </submittedName>
</protein>
<evidence type="ECO:0000313" key="3">
    <source>
        <dbReference type="Proteomes" id="UP000814126"/>
    </source>
</evidence>
<gene>
    <name evidence="2" type="ORF">GIV46_24625</name>
</gene>
<feature type="transmembrane region" description="Helical" evidence="1">
    <location>
        <begin position="56"/>
        <end position="81"/>
    </location>
</feature>
<dbReference type="EMBL" id="WJZX01000210">
    <property type="protein sequence ID" value="MCF5658185.1"/>
    <property type="molecule type" value="Genomic_DNA"/>
</dbReference>
<accession>A0AAP2S953</accession>
<dbReference type="Proteomes" id="UP000814126">
    <property type="component" value="Unassembled WGS sequence"/>
</dbReference>
<feature type="transmembrane region" description="Helical" evidence="1">
    <location>
        <begin position="93"/>
        <end position="114"/>
    </location>
</feature>
<sequence length="155" mass="17170">MTLNAYPRIKVFFAFLLCPFFSGLVAVPFILISIMVTVLGNSSLIGEVRGTEVFSLFVTVPIMAQLIFLFPALALAISLVFLKVERKANVHWVISIVAATVSAAWMFGIVFFFIGKVEGYGVMRNMFPVFLSFVLGGISTWVAAYWSLPQRQSSE</sequence>
<keyword evidence="1" id="KW-0812">Transmembrane</keyword>
<keyword evidence="1" id="KW-1133">Transmembrane helix</keyword>
<comment type="caution">
    <text evidence="2">The sequence shown here is derived from an EMBL/GenBank/DDBJ whole genome shotgun (WGS) entry which is preliminary data.</text>
</comment>
<name>A0AAP2S953_9PSED</name>
<proteinExistence type="predicted"/>
<evidence type="ECO:0000313" key="2">
    <source>
        <dbReference type="EMBL" id="MCF5658185.1"/>
    </source>
</evidence>